<evidence type="ECO:0008006" key="9">
    <source>
        <dbReference type="Google" id="ProtNLM"/>
    </source>
</evidence>
<keyword evidence="2" id="KW-1003">Cell membrane</keyword>
<protein>
    <recommendedName>
        <fullName evidence="9">Flippase</fullName>
    </recommendedName>
</protein>
<comment type="subcellular location">
    <subcellularLocation>
        <location evidence="1">Cell membrane</location>
        <topology evidence="1">Multi-pass membrane protein</topology>
    </subcellularLocation>
</comment>
<feature type="transmembrane region" description="Helical" evidence="6">
    <location>
        <begin position="247"/>
        <end position="270"/>
    </location>
</feature>
<feature type="transmembrane region" description="Helical" evidence="6">
    <location>
        <begin position="84"/>
        <end position="105"/>
    </location>
</feature>
<proteinExistence type="predicted"/>
<evidence type="ECO:0000256" key="2">
    <source>
        <dbReference type="ARBA" id="ARBA00022475"/>
    </source>
</evidence>
<evidence type="ECO:0000313" key="7">
    <source>
        <dbReference type="EMBL" id="RAQ30669.1"/>
    </source>
</evidence>
<reference evidence="7 8" key="1">
    <citation type="submission" date="2018-06" db="EMBL/GenBank/DDBJ databases">
        <title>Noncontiguous genome sequence of Ruminococcaceae bacterium ASD2818.</title>
        <authorList>
            <person name="Chaplin A.V."/>
            <person name="Sokolova S.R."/>
            <person name="Kochetkova T.O."/>
            <person name="Goltsov A.Y."/>
            <person name="Trofimov D.Y."/>
            <person name="Efimov B.A."/>
        </authorList>
    </citation>
    <scope>NUCLEOTIDE SEQUENCE [LARGE SCALE GENOMIC DNA]</scope>
    <source>
        <strain evidence="7 8">ASD2818</strain>
    </source>
</reference>
<evidence type="ECO:0000256" key="4">
    <source>
        <dbReference type="ARBA" id="ARBA00022989"/>
    </source>
</evidence>
<feature type="transmembrane region" description="Helical" evidence="6">
    <location>
        <begin position="42"/>
        <end position="63"/>
    </location>
</feature>
<feature type="transmembrane region" description="Helical" evidence="6">
    <location>
        <begin position="208"/>
        <end position="227"/>
    </location>
</feature>
<dbReference type="AlphaFoldDB" id="A0A328UH62"/>
<feature type="transmembrane region" description="Helical" evidence="6">
    <location>
        <begin position="382"/>
        <end position="400"/>
    </location>
</feature>
<dbReference type="Proteomes" id="UP000249377">
    <property type="component" value="Unassembled WGS sequence"/>
</dbReference>
<dbReference type="Pfam" id="PF01943">
    <property type="entry name" value="Polysacc_synt"/>
    <property type="match status" value="1"/>
</dbReference>
<feature type="transmembrane region" description="Helical" evidence="6">
    <location>
        <begin position="291"/>
        <end position="310"/>
    </location>
</feature>
<sequence>MRSIKINAILKMLLNIFNIFVPLAVGPYISSFFDKDLYNEFYAAQALVSVLLPFAGFGIYSYGMRYVSRVREDPKQASKLFTTLFSISCVTNISILIIFVVYSFLMEQGSLDIYLAYSIYLFAGVFITEWMNEAYERYGFIMLKTIIVRLCYIVAIFTLVKKPDDVFLYTMIASLAELLNNISSFIFVKKRVKFNFEGINWAYIKPIIKALFFLVLISNAHMLFVQLDKMFLRTFGRNEMTDYTMPQTLVDTLVNVVNGLVLVTIPRLSYYFSQKDEKNYLNLYKKASQTYFMLIYPVAVGIAVTSNLIMDLYGHGRFPGTIPVLALFGLRMFEISASTVMTNQVIYIYGREKVITYFLIAGGVINLILNSALVLLDWLTPFALVLTTILAEIPVVLLEWRFVKRLNPQIKLFQKCTVKYFVLSVCFFPISYAVSLLQLGVIKGGFLTIGACVVFYGGALLITKDEMAMEYVNGVMGKLRLRKAK</sequence>
<keyword evidence="4 6" id="KW-1133">Transmembrane helix</keyword>
<evidence type="ECO:0000256" key="6">
    <source>
        <dbReference type="SAM" id="Phobius"/>
    </source>
</evidence>
<dbReference type="GO" id="GO:0005886">
    <property type="term" value="C:plasma membrane"/>
    <property type="evidence" value="ECO:0007669"/>
    <property type="project" value="UniProtKB-SubCell"/>
</dbReference>
<feature type="transmembrane region" description="Helical" evidence="6">
    <location>
        <begin position="420"/>
        <end position="439"/>
    </location>
</feature>
<feature type="transmembrane region" description="Helical" evidence="6">
    <location>
        <begin position="166"/>
        <end position="188"/>
    </location>
</feature>
<feature type="transmembrane region" description="Helical" evidence="6">
    <location>
        <begin position="354"/>
        <end position="376"/>
    </location>
</feature>
<keyword evidence="5 6" id="KW-0472">Membrane</keyword>
<evidence type="ECO:0000313" key="8">
    <source>
        <dbReference type="Proteomes" id="UP000249377"/>
    </source>
</evidence>
<dbReference type="PANTHER" id="PTHR30250:SF11">
    <property type="entry name" value="O-ANTIGEN TRANSPORTER-RELATED"/>
    <property type="match status" value="1"/>
</dbReference>
<comment type="caution">
    <text evidence="7">The sequence shown here is derived from an EMBL/GenBank/DDBJ whole genome shotgun (WGS) entry which is preliminary data.</text>
</comment>
<keyword evidence="3 6" id="KW-0812">Transmembrane</keyword>
<gene>
    <name evidence="7" type="ORF">DPQ25_04070</name>
</gene>
<evidence type="ECO:0000256" key="5">
    <source>
        <dbReference type="ARBA" id="ARBA00023136"/>
    </source>
</evidence>
<keyword evidence="8" id="KW-1185">Reference proteome</keyword>
<feature type="transmembrane region" description="Helical" evidence="6">
    <location>
        <begin position="140"/>
        <end position="160"/>
    </location>
</feature>
<feature type="transmembrane region" description="Helical" evidence="6">
    <location>
        <begin position="12"/>
        <end position="30"/>
    </location>
</feature>
<evidence type="ECO:0000256" key="1">
    <source>
        <dbReference type="ARBA" id="ARBA00004651"/>
    </source>
</evidence>
<dbReference type="PANTHER" id="PTHR30250">
    <property type="entry name" value="PST FAMILY PREDICTED COLANIC ACID TRANSPORTER"/>
    <property type="match status" value="1"/>
</dbReference>
<feature type="transmembrane region" description="Helical" evidence="6">
    <location>
        <begin position="445"/>
        <end position="463"/>
    </location>
</feature>
<dbReference type="InterPro" id="IPR002797">
    <property type="entry name" value="Polysacc_synth"/>
</dbReference>
<dbReference type="InterPro" id="IPR050833">
    <property type="entry name" value="Poly_Biosynth_Transport"/>
</dbReference>
<accession>A0A328UH62</accession>
<evidence type="ECO:0000256" key="3">
    <source>
        <dbReference type="ARBA" id="ARBA00022692"/>
    </source>
</evidence>
<organism evidence="7 8">
    <name type="scientific">Hydrogeniiclostridium mannosilyticum</name>
    <dbReference type="NCBI Taxonomy" id="2764322"/>
    <lineage>
        <taxon>Bacteria</taxon>
        <taxon>Bacillati</taxon>
        <taxon>Bacillota</taxon>
        <taxon>Clostridia</taxon>
        <taxon>Eubacteriales</taxon>
        <taxon>Acutalibacteraceae</taxon>
        <taxon>Hydrogeniiclostridium</taxon>
    </lineage>
</organism>
<name>A0A328UH62_9FIRM</name>
<dbReference type="EMBL" id="QLYR01000001">
    <property type="protein sequence ID" value="RAQ30669.1"/>
    <property type="molecule type" value="Genomic_DNA"/>
</dbReference>
<dbReference type="RefSeq" id="WP_112331864.1">
    <property type="nucleotide sequence ID" value="NZ_JADPHD010000004.1"/>
</dbReference>
<feature type="transmembrane region" description="Helical" evidence="6">
    <location>
        <begin position="322"/>
        <end position="342"/>
    </location>
</feature>
<feature type="transmembrane region" description="Helical" evidence="6">
    <location>
        <begin position="111"/>
        <end position="128"/>
    </location>
</feature>